<reference evidence="2 3" key="1">
    <citation type="submission" date="2024-06" db="EMBL/GenBank/DDBJ databases">
        <title>The Natural Products Discovery Center: Release of the First 8490 Sequenced Strains for Exploring Actinobacteria Biosynthetic Diversity.</title>
        <authorList>
            <person name="Kalkreuter E."/>
            <person name="Kautsar S.A."/>
            <person name="Yang D."/>
            <person name="Bader C.D."/>
            <person name="Teijaro C.N."/>
            <person name="Fluegel L."/>
            <person name="Davis C.M."/>
            <person name="Simpson J.R."/>
            <person name="Lauterbach L."/>
            <person name="Steele A.D."/>
            <person name="Gui C."/>
            <person name="Meng S."/>
            <person name="Li G."/>
            <person name="Viehrig K."/>
            <person name="Ye F."/>
            <person name="Su P."/>
            <person name="Kiefer A.F."/>
            <person name="Nichols A."/>
            <person name="Cepeda A.J."/>
            <person name="Yan W."/>
            <person name="Fan B."/>
            <person name="Jiang Y."/>
            <person name="Adhikari A."/>
            <person name="Zheng C.-J."/>
            <person name="Schuster L."/>
            <person name="Cowan T.M."/>
            <person name="Smanski M.J."/>
            <person name="Chevrette M.G."/>
            <person name="De Carvalho L.P.S."/>
            <person name="Shen B."/>
        </authorList>
    </citation>
    <scope>NUCLEOTIDE SEQUENCE [LARGE SCALE GENOMIC DNA]</scope>
    <source>
        <strain evidence="2 3">NPDC000837</strain>
    </source>
</reference>
<keyword evidence="3" id="KW-1185">Reference proteome</keyword>
<gene>
    <name evidence="2" type="ORF">ABT276_13475</name>
</gene>
<evidence type="ECO:0000313" key="3">
    <source>
        <dbReference type="Proteomes" id="UP001445472"/>
    </source>
</evidence>
<keyword evidence="1" id="KW-0472">Membrane</keyword>
<proteinExistence type="predicted"/>
<feature type="transmembrane region" description="Helical" evidence="1">
    <location>
        <begin position="6"/>
        <end position="28"/>
    </location>
</feature>
<dbReference type="Proteomes" id="UP001445472">
    <property type="component" value="Unassembled WGS sequence"/>
</dbReference>
<keyword evidence="1" id="KW-0812">Transmembrane</keyword>
<dbReference type="RefSeq" id="WP_351976218.1">
    <property type="nucleotide sequence ID" value="NZ_JBEPBX010000009.1"/>
</dbReference>
<protein>
    <recommendedName>
        <fullName evidence="4">Secreted protein</fullName>
    </recommendedName>
</protein>
<evidence type="ECO:0000313" key="2">
    <source>
        <dbReference type="EMBL" id="MER6614359.1"/>
    </source>
</evidence>
<name>A0ABV1UU81_9ACTN</name>
<dbReference type="EMBL" id="JBEPBX010000009">
    <property type="protein sequence ID" value="MER6614359.1"/>
    <property type="molecule type" value="Genomic_DNA"/>
</dbReference>
<accession>A0ABV1UU81</accession>
<keyword evidence="1" id="KW-1133">Transmembrane helix</keyword>
<evidence type="ECO:0000256" key="1">
    <source>
        <dbReference type="SAM" id="Phobius"/>
    </source>
</evidence>
<organism evidence="2 3">
    <name type="scientific">Streptomyces xantholiticus</name>
    <dbReference type="NCBI Taxonomy" id="68285"/>
    <lineage>
        <taxon>Bacteria</taxon>
        <taxon>Bacillati</taxon>
        <taxon>Actinomycetota</taxon>
        <taxon>Actinomycetes</taxon>
        <taxon>Kitasatosporales</taxon>
        <taxon>Streptomycetaceae</taxon>
        <taxon>Streptomyces</taxon>
    </lineage>
</organism>
<comment type="caution">
    <text evidence="2">The sequence shown here is derived from an EMBL/GenBank/DDBJ whole genome shotgun (WGS) entry which is preliminary data.</text>
</comment>
<sequence length="193" mass="20884">MTDPGALIGALGGAFIGALAAIVGPMLVHRRGSQQQQSQDTRSDNREEIGRIISIRTTTRTWAVTLDRYALDVRRGNPNNLESFDQAMEVARSAAASALDHALYDGLVDWDLFSGEPDAPTFLSDRGRSRVYGAFVDATAAVRKGIVSAPEAPQSVIQEIDRALAVVEQERGKLAEHLLSRVETLAGNRLMVI</sequence>
<evidence type="ECO:0008006" key="4">
    <source>
        <dbReference type="Google" id="ProtNLM"/>
    </source>
</evidence>